<evidence type="ECO:0000313" key="2">
    <source>
        <dbReference type="EMBL" id="CBJ30056.1"/>
    </source>
</evidence>
<dbReference type="EMBL" id="FN649730">
    <property type="protein sequence ID" value="CBJ30056.1"/>
    <property type="molecule type" value="Genomic_DNA"/>
</dbReference>
<evidence type="ECO:0000256" key="1">
    <source>
        <dbReference type="SAM" id="MobiDB-lite"/>
    </source>
</evidence>
<name>D7FMZ2_ECTSI</name>
<protein>
    <submittedName>
        <fullName evidence="2">Uncharacterized protein</fullName>
    </submittedName>
</protein>
<dbReference type="Proteomes" id="UP000002630">
    <property type="component" value="Linkage Group LG05"/>
</dbReference>
<keyword evidence="3" id="KW-1185">Reference proteome</keyword>
<evidence type="ECO:0000313" key="3">
    <source>
        <dbReference type="Proteomes" id="UP000002630"/>
    </source>
</evidence>
<dbReference type="AlphaFoldDB" id="D7FMZ2"/>
<dbReference type="InParanoid" id="D7FMZ2"/>
<gene>
    <name evidence="2" type="ORF">Esi_0172_0039</name>
</gene>
<proteinExistence type="predicted"/>
<dbReference type="EMBL" id="FN648230">
    <property type="protein sequence ID" value="CBJ30056.1"/>
    <property type="molecule type" value="Genomic_DNA"/>
</dbReference>
<sequence length="146" mass="16599">MEERLLRRPTVRRVLSLKAFEKWVGPGPEEPLWKLRRTPPVAPRRELEGARLGSIKPRPRRGPVAGRMEERLSRRPVTRSVVYRRAFEGLAFITRSCGGRGLFGVPATLREQGRQWHATSVATAPECQSRTLQWGKHGRLAFGGRP</sequence>
<reference evidence="2 3" key="1">
    <citation type="journal article" date="2010" name="Nature">
        <title>The Ectocarpus genome and the independent evolution of multicellularity in brown algae.</title>
        <authorList>
            <person name="Cock J.M."/>
            <person name="Sterck L."/>
            <person name="Rouze P."/>
            <person name="Scornet D."/>
            <person name="Allen A.E."/>
            <person name="Amoutzias G."/>
            <person name="Anthouard V."/>
            <person name="Artiguenave F."/>
            <person name="Aury J.M."/>
            <person name="Badger J.H."/>
            <person name="Beszteri B."/>
            <person name="Billiau K."/>
            <person name="Bonnet E."/>
            <person name="Bothwell J.H."/>
            <person name="Bowler C."/>
            <person name="Boyen C."/>
            <person name="Brownlee C."/>
            <person name="Carrano C.J."/>
            <person name="Charrier B."/>
            <person name="Cho G.Y."/>
            <person name="Coelho S.M."/>
            <person name="Collen J."/>
            <person name="Corre E."/>
            <person name="Da Silva C."/>
            <person name="Delage L."/>
            <person name="Delaroque N."/>
            <person name="Dittami S.M."/>
            <person name="Doulbeau S."/>
            <person name="Elias M."/>
            <person name="Farnham G."/>
            <person name="Gachon C.M."/>
            <person name="Gschloessl B."/>
            <person name="Heesch S."/>
            <person name="Jabbari K."/>
            <person name="Jubin C."/>
            <person name="Kawai H."/>
            <person name="Kimura K."/>
            <person name="Kloareg B."/>
            <person name="Kupper F.C."/>
            <person name="Lang D."/>
            <person name="Le Bail A."/>
            <person name="Leblanc C."/>
            <person name="Lerouge P."/>
            <person name="Lohr M."/>
            <person name="Lopez P.J."/>
            <person name="Martens C."/>
            <person name="Maumus F."/>
            <person name="Michel G."/>
            <person name="Miranda-Saavedra D."/>
            <person name="Morales J."/>
            <person name="Moreau H."/>
            <person name="Motomura T."/>
            <person name="Nagasato C."/>
            <person name="Napoli C.A."/>
            <person name="Nelson D.R."/>
            <person name="Nyvall-Collen P."/>
            <person name="Peters A.F."/>
            <person name="Pommier C."/>
            <person name="Potin P."/>
            <person name="Poulain J."/>
            <person name="Quesneville H."/>
            <person name="Read B."/>
            <person name="Rensing S.A."/>
            <person name="Ritter A."/>
            <person name="Rousvoal S."/>
            <person name="Samanta M."/>
            <person name="Samson G."/>
            <person name="Schroeder D.C."/>
            <person name="Segurens B."/>
            <person name="Strittmatter M."/>
            <person name="Tonon T."/>
            <person name="Tregear J.W."/>
            <person name="Valentin K."/>
            <person name="von Dassow P."/>
            <person name="Yamagishi T."/>
            <person name="Van de Peer Y."/>
            <person name="Wincker P."/>
        </authorList>
    </citation>
    <scope>NUCLEOTIDE SEQUENCE [LARGE SCALE GENOMIC DNA]</scope>
    <source>
        <strain evidence="3">Ec32 / CCAP1310/4</strain>
    </source>
</reference>
<dbReference type="OrthoDB" id="10490795at2759"/>
<feature type="region of interest" description="Disordered" evidence="1">
    <location>
        <begin position="44"/>
        <end position="71"/>
    </location>
</feature>
<accession>D7FMZ2</accession>
<organism evidence="2 3">
    <name type="scientific">Ectocarpus siliculosus</name>
    <name type="common">Brown alga</name>
    <name type="synonym">Conferva siliculosa</name>
    <dbReference type="NCBI Taxonomy" id="2880"/>
    <lineage>
        <taxon>Eukaryota</taxon>
        <taxon>Sar</taxon>
        <taxon>Stramenopiles</taxon>
        <taxon>Ochrophyta</taxon>
        <taxon>PX clade</taxon>
        <taxon>Phaeophyceae</taxon>
        <taxon>Ectocarpales</taxon>
        <taxon>Ectocarpaceae</taxon>
        <taxon>Ectocarpus</taxon>
    </lineage>
</organism>